<feature type="non-terminal residue" evidence="2">
    <location>
        <position position="1"/>
    </location>
</feature>
<organism evidence="2 3">
    <name type="scientific">Lactococcus lactis</name>
    <dbReference type="NCBI Taxonomy" id="1358"/>
    <lineage>
        <taxon>Bacteria</taxon>
        <taxon>Bacillati</taxon>
        <taxon>Bacillota</taxon>
        <taxon>Bacilli</taxon>
        <taxon>Lactobacillales</taxon>
        <taxon>Streptococcaceae</taxon>
        <taxon>Lactococcus</taxon>
    </lineage>
</organism>
<protein>
    <submittedName>
        <fullName evidence="2">Bacterial Ig-like domain-containing protein</fullName>
    </submittedName>
</protein>
<dbReference type="InterPro" id="IPR022038">
    <property type="entry name" value="Ig-like_bact"/>
</dbReference>
<dbReference type="EMBL" id="JAOWLV010000021">
    <property type="protein sequence ID" value="MDG4977670.1"/>
    <property type="molecule type" value="Genomic_DNA"/>
</dbReference>
<feature type="domain" description="Ig-like" evidence="1">
    <location>
        <begin position="11"/>
        <end position="76"/>
    </location>
</feature>
<dbReference type="AlphaFoldDB" id="A0AAP4DV59"/>
<evidence type="ECO:0000313" key="3">
    <source>
        <dbReference type="Proteomes" id="UP001152598"/>
    </source>
</evidence>
<dbReference type="Proteomes" id="UP001152598">
    <property type="component" value="Unassembled WGS sequence"/>
</dbReference>
<evidence type="ECO:0000313" key="2">
    <source>
        <dbReference type="EMBL" id="MDG4977670.1"/>
    </source>
</evidence>
<name>A0AAP4DV59_9LACT</name>
<accession>A0AAP4DV59</accession>
<reference evidence="2" key="2">
    <citation type="journal article" date="2023" name="Food Microbiol.">
        <title>Evaluation of the fermentation potential of lactic acid bacteria isolated from herbs, fruits and vegetables as starter cultures in nut-based milk alternatives.</title>
        <authorList>
            <person name="Huang W."/>
            <person name="Dong A."/>
            <person name="Pham H.T."/>
            <person name="Zhou C."/>
            <person name="Huo Z."/>
            <person name="Watjen A.P."/>
            <person name="Prakash S."/>
            <person name="Bang-Berthelsen C.H."/>
            <person name="Turner M.S."/>
        </authorList>
    </citation>
    <scope>NUCLEOTIDE SEQUENCE</scope>
    <source>
        <strain evidence="2">54</strain>
    </source>
</reference>
<dbReference type="RefSeq" id="WP_278228584.1">
    <property type="nucleotide sequence ID" value="NZ_JAOWLV010000021.1"/>
</dbReference>
<sequence>VTVKQDQTSLKVKDLTYHVGDKINLRDGFVSMTDQDGNTTTTLPGNTSFNDPNGLHDNIPGVYEITYVHDGITAISHVTLLPMT</sequence>
<reference evidence="2" key="1">
    <citation type="submission" date="2022-10" db="EMBL/GenBank/DDBJ databases">
        <authorList>
            <person name="Turner M.S."/>
            <person name="Huang W."/>
        </authorList>
    </citation>
    <scope>NUCLEOTIDE SEQUENCE</scope>
    <source>
        <strain evidence="2">54</strain>
    </source>
</reference>
<proteinExistence type="predicted"/>
<gene>
    <name evidence="2" type="ORF">OGZ50_13135</name>
</gene>
<dbReference type="Pfam" id="PF07523">
    <property type="entry name" value="Big_3"/>
    <property type="match status" value="1"/>
</dbReference>
<comment type="caution">
    <text evidence="2">The sequence shown here is derived from an EMBL/GenBank/DDBJ whole genome shotgun (WGS) entry which is preliminary data.</text>
</comment>
<evidence type="ECO:0000259" key="1">
    <source>
        <dbReference type="Pfam" id="PF07523"/>
    </source>
</evidence>